<dbReference type="AlphaFoldDB" id="A0A1L5FEG0"/>
<proteinExistence type="predicted"/>
<reference evidence="1 2" key="1">
    <citation type="submission" date="2016-12" db="EMBL/GenBank/DDBJ databases">
        <title>Complete genome sequence of Clostridium kluyveri JZZ isolated from the pit mud of a Chinese flavor liquor-making factory.</title>
        <authorList>
            <person name="Wang Y."/>
        </authorList>
    </citation>
    <scope>NUCLEOTIDE SEQUENCE [LARGE SCALE GENOMIC DNA]</scope>
    <source>
        <strain evidence="1 2">JZZ</strain>
        <plasmid evidence="2">Plasmid unnamed</plasmid>
    </source>
</reference>
<evidence type="ECO:0000313" key="2">
    <source>
        <dbReference type="Proteomes" id="UP000184604"/>
    </source>
</evidence>
<sequence length="138" mass="15618">MASRKVTLDDSWKEIKELRDKGLTYDAIGKIYGVTRQCIQQGLARRYKKYKKLSNIFRGGKFMIKYSETQKGDILRIVGAGAPGYAENGELVKVTETEQDSVVVENRNGVKATFMFDCGAARLEQTQWKNKFPLQSGL</sequence>
<dbReference type="Proteomes" id="UP000184604">
    <property type="component" value="Plasmid unnamed"/>
</dbReference>
<dbReference type="RefSeq" id="WP_073541540.1">
    <property type="nucleotide sequence ID" value="NZ_CP018336.1"/>
</dbReference>
<organism evidence="1 2">
    <name type="scientific">Clostridium kluyveri</name>
    <dbReference type="NCBI Taxonomy" id="1534"/>
    <lineage>
        <taxon>Bacteria</taxon>
        <taxon>Bacillati</taxon>
        <taxon>Bacillota</taxon>
        <taxon>Clostridia</taxon>
        <taxon>Eubacteriales</taxon>
        <taxon>Clostridiaceae</taxon>
        <taxon>Clostridium</taxon>
    </lineage>
</organism>
<gene>
    <name evidence="1" type="ORF">BS101_21970</name>
</gene>
<name>A0A1L5FEG0_CLOKL</name>
<dbReference type="EMBL" id="CP018336">
    <property type="protein sequence ID" value="APM41377.1"/>
    <property type="molecule type" value="Genomic_DNA"/>
</dbReference>
<keyword evidence="1" id="KW-0614">Plasmid</keyword>
<geneLocation type="plasmid" evidence="1">
    <name>unnamed</name>
</geneLocation>
<protein>
    <submittedName>
        <fullName evidence="1">Uncharacterized protein</fullName>
    </submittedName>
</protein>
<evidence type="ECO:0000313" key="1">
    <source>
        <dbReference type="EMBL" id="APM41377.1"/>
    </source>
</evidence>
<accession>A0A1L5FEG0</accession>